<dbReference type="AlphaFoldDB" id="A0AAV1T8U1"/>
<dbReference type="Proteomes" id="UP001162060">
    <property type="component" value="Unassembled WGS sequence"/>
</dbReference>
<protein>
    <submittedName>
        <fullName evidence="2">Uncharacterized protein</fullName>
    </submittedName>
</protein>
<sequence>MTLVLPLTFGVSVVAGSKSFSRRCRVPSSFLWFVIVVLIVVIVLLLSSSSPSASLGLRFAITNSIKKHNAHIFLCVYI</sequence>
<gene>
    <name evidence="2" type="ORF">PM001_LOCUS3886</name>
</gene>
<keyword evidence="1" id="KW-0812">Transmembrane</keyword>
<evidence type="ECO:0000313" key="3">
    <source>
        <dbReference type="Proteomes" id="UP001162060"/>
    </source>
</evidence>
<name>A0AAV1T8U1_9STRA</name>
<evidence type="ECO:0000256" key="1">
    <source>
        <dbReference type="SAM" id="Phobius"/>
    </source>
</evidence>
<organism evidence="2 3">
    <name type="scientific">Peronospora matthiolae</name>
    <dbReference type="NCBI Taxonomy" id="2874970"/>
    <lineage>
        <taxon>Eukaryota</taxon>
        <taxon>Sar</taxon>
        <taxon>Stramenopiles</taxon>
        <taxon>Oomycota</taxon>
        <taxon>Peronosporomycetes</taxon>
        <taxon>Peronosporales</taxon>
        <taxon>Peronosporaceae</taxon>
        <taxon>Peronospora</taxon>
    </lineage>
</organism>
<reference evidence="2" key="1">
    <citation type="submission" date="2024-01" db="EMBL/GenBank/DDBJ databases">
        <authorList>
            <person name="Webb A."/>
        </authorList>
    </citation>
    <scope>NUCLEOTIDE SEQUENCE</scope>
    <source>
        <strain evidence="2">Pm1</strain>
    </source>
</reference>
<comment type="caution">
    <text evidence="2">The sequence shown here is derived from an EMBL/GenBank/DDBJ whole genome shotgun (WGS) entry which is preliminary data.</text>
</comment>
<keyword evidence="1" id="KW-0472">Membrane</keyword>
<feature type="transmembrane region" description="Helical" evidence="1">
    <location>
        <begin position="29"/>
        <end position="48"/>
    </location>
</feature>
<evidence type="ECO:0000313" key="2">
    <source>
        <dbReference type="EMBL" id="CAK7909221.1"/>
    </source>
</evidence>
<dbReference type="EMBL" id="CAKLBY020000035">
    <property type="protein sequence ID" value="CAK7909221.1"/>
    <property type="molecule type" value="Genomic_DNA"/>
</dbReference>
<proteinExistence type="predicted"/>
<keyword evidence="1" id="KW-1133">Transmembrane helix</keyword>
<accession>A0AAV1T8U1</accession>